<dbReference type="PROSITE" id="PS50088">
    <property type="entry name" value="ANK_REPEAT"/>
    <property type="match status" value="8"/>
</dbReference>
<sequence length="815" mass="91413">MSLLKKPRMTCFSAAESFDQSTTRPFCPSPTSTPEELERRAIIQRNDLLLHEAVIKNDTKGVQKILKEPVDVNCRNNYGRAPIHWASSRGNLDIMEMLMACNCDIEARDKYGMRPLLMAAWHGHRDAVHFLINTGACTNAINKKGYTILMCAARNNRIEVIDFLLDSLEDLKIDAVDNEGQTALFHAALGGHSIIVLRLIEKGAAIDIKNKDCQTALHVACERGHEEVTQLLLAHETDMEAKDVNENTPLHSAAQHQQTTTVQILLDAGADPDSENEKGSTALHIASSLGSRGILELLIQHCANINKQNKAGNTPLHLACQANELDIVETLISRGTDLNCLNTRLQSPIHIAAELGYSDICKLLLAAGADIEQREQGGRTPLYIAARGSFTAIVDMIIRTARLDYPPQHLARRIRSISDKMENLDNIALENFKEYLQIPSVHPDIDYSDCVKFLTKIAEDLQLPIRVINVTPKNPVVVLTWKGTNPELPTILLNSHMDVVEVSEKDWKHKPFGAEIEDGKIYARGAQDMKSVGIQYLEAIRRMKLQNITCLRTVHVCFVPEEEVGKEGMELFVNTEEFKKMNVGLCLDESCGNETEKFIFLYGEKSCWQFTIHCKGQTGHGSTFLDNTPGEILVYILEKFYGFRNEQKEKIRNGSSTEWDAIAVNCTKVSGGDQHNVIPNEMTATFDMRIPPTYSFEEMEEMINKWCKEAGPNCFVEYHDKQDPTPDTELNESNIFWCAFKKASEEMNLGLDIVRSIATSDSRYLRQLGIPTFGFSPMNNTKPLMHANDEYLGVETFLNGIKIYCGIIQKLANVN</sequence>
<comment type="similarity">
    <text evidence="2">Belongs to the peptidase M20A family.</text>
</comment>
<evidence type="ECO:0000256" key="8">
    <source>
        <dbReference type="ARBA" id="ARBA00029656"/>
    </source>
</evidence>
<dbReference type="AlphaFoldDB" id="A0AAW1U3N3"/>
<dbReference type="SUPFAM" id="SSF53187">
    <property type="entry name" value="Zn-dependent exopeptidases"/>
    <property type="match status" value="1"/>
</dbReference>
<dbReference type="Pfam" id="PF12796">
    <property type="entry name" value="Ank_2"/>
    <property type="match status" value="3"/>
</dbReference>
<dbReference type="SUPFAM" id="SSF48403">
    <property type="entry name" value="Ankyrin repeat"/>
    <property type="match status" value="1"/>
</dbReference>
<feature type="repeat" description="ANK" evidence="11">
    <location>
        <begin position="278"/>
        <end position="310"/>
    </location>
</feature>
<feature type="repeat" description="ANK" evidence="11">
    <location>
        <begin position="311"/>
        <end position="343"/>
    </location>
</feature>
<dbReference type="InterPro" id="IPR002933">
    <property type="entry name" value="Peptidase_M20"/>
</dbReference>
<gene>
    <name evidence="13" type="ORF">WA026_005691</name>
</gene>
<dbReference type="PANTHER" id="PTHR45892:SF1">
    <property type="entry name" value="AMINOACYLASE-1"/>
    <property type="match status" value="1"/>
</dbReference>
<dbReference type="InterPro" id="IPR036770">
    <property type="entry name" value="Ankyrin_rpt-contain_sf"/>
</dbReference>
<dbReference type="PANTHER" id="PTHR45892">
    <property type="entry name" value="AMINOACYLASE-1"/>
    <property type="match status" value="1"/>
</dbReference>
<feature type="repeat" description="ANK" evidence="11">
    <location>
        <begin position="344"/>
        <end position="376"/>
    </location>
</feature>
<reference evidence="13 14" key="1">
    <citation type="submission" date="2023-03" db="EMBL/GenBank/DDBJ databases">
        <title>Genome insight into feeding habits of ladybird beetles.</title>
        <authorList>
            <person name="Li H.-S."/>
            <person name="Huang Y.-H."/>
            <person name="Pang H."/>
        </authorList>
    </citation>
    <scope>NUCLEOTIDE SEQUENCE [LARGE SCALE GENOMIC DNA]</scope>
    <source>
        <strain evidence="13">SYSU_2023b</strain>
        <tissue evidence="13">Whole body</tissue>
    </source>
</reference>
<feature type="repeat" description="ANK" evidence="11">
    <location>
        <begin position="245"/>
        <end position="277"/>
    </location>
</feature>
<keyword evidence="14" id="KW-1185">Reference proteome</keyword>
<feature type="repeat" description="ANK" evidence="11">
    <location>
        <begin position="78"/>
        <end position="110"/>
    </location>
</feature>
<feature type="repeat" description="ANK" evidence="11">
    <location>
        <begin position="212"/>
        <end position="244"/>
    </location>
</feature>
<comment type="subcellular location">
    <subcellularLocation>
        <location evidence="1">Cytoplasm</location>
    </subcellularLocation>
</comment>
<evidence type="ECO:0000313" key="14">
    <source>
        <dbReference type="Proteomes" id="UP001431783"/>
    </source>
</evidence>
<dbReference type="GO" id="GO:0046872">
    <property type="term" value="F:metal ion binding"/>
    <property type="evidence" value="ECO:0007669"/>
    <property type="project" value="UniProtKB-KW"/>
</dbReference>
<dbReference type="InterPro" id="IPR010159">
    <property type="entry name" value="N-acyl_aa_amidohydrolase"/>
</dbReference>
<keyword evidence="11" id="KW-0040">ANK repeat</keyword>
<keyword evidence="4" id="KW-0963">Cytoplasm</keyword>
<comment type="caution">
    <text evidence="13">The sequence shown here is derived from an EMBL/GenBank/DDBJ whole genome shotgun (WGS) entry which is preliminary data.</text>
</comment>
<dbReference type="GO" id="GO:0006520">
    <property type="term" value="P:amino acid metabolic process"/>
    <property type="evidence" value="ECO:0007669"/>
    <property type="project" value="InterPro"/>
</dbReference>
<name>A0AAW1U3N3_9CUCU</name>
<dbReference type="InterPro" id="IPR011650">
    <property type="entry name" value="Peptidase_M20_dimer"/>
</dbReference>
<evidence type="ECO:0000256" key="9">
    <source>
        <dbReference type="PIRSR" id="PIRSR610159-1"/>
    </source>
</evidence>
<keyword evidence="6" id="KW-0378">Hydrolase</keyword>
<dbReference type="InterPro" id="IPR036264">
    <property type="entry name" value="Bact_exopeptidase_dim_dom"/>
</dbReference>
<dbReference type="GO" id="GO:0005737">
    <property type="term" value="C:cytoplasm"/>
    <property type="evidence" value="ECO:0007669"/>
    <property type="project" value="UniProtKB-SubCell"/>
</dbReference>
<dbReference type="NCBIfam" id="TIGR01880">
    <property type="entry name" value="Ac-peptdase-euk"/>
    <property type="match status" value="1"/>
</dbReference>
<feature type="repeat" description="ANK" evidence="11">
    <location>
        <begin position="111"/>
        <end position="143"/>
    </location>
</feature>
<dbReference type="GO" id="GO:0004046">
    <property type="term" value="F:aminoacylase activity"/>
    <property type="evidence" value="ECO:0007669"/>
    <property type="project" value="UniProtKB-EC"/>
</dbReference>
<dbReference type="EC" id="3.5.1.14" evidence="3"/>
<dbReference type="EMBL" id="JARQZJ010000032">
    <property type="protein sequence ID" value="KAK9874877.1"/>
    <property type="molecule type" value="Genomic_DNA"/>
</dbReference>
<dbReference type="Pfam" id="PF13606">
    <property type="entry name" value="Ank_3"/>
    <property type="match status" value="1"/>
</dbReference>
<feature type="binding site" evidence="10">
    <location>
        <position position="563"/>
    </location>
    <ligand>
        <name>Zn(2+)</name>
        <dbReference type="ChEBI" id="CHEBI:29105"/>
        <label>2</label>
    </ligand>
</feature>
<feature type="repeat" description="ANK" evidence="11">
    <location>
        <begin position="179"/>
        <end position="211"/>
    </location>
</feature>
<accession>A0AAW1U3N3</accession>
<dbReference type="Gene3D" id="3.30.70.360">
    <property type="match status" value="1"/>
</dbReference>
<evidence type="ECO:0000256" key="10">
    <source>
        <dbReference type="PIRSR" id="PIRSR610159-2"/>
    </source>
</evidence>
<dbReference type="InterPro" id="IPR001261">
    <property type="entry name" value="ArgE/DapE_CS"/>
</dbReference>
<dbReference type="PROSITE" id="PS50297">
    <property type="entry name" value="ANK_REP_REGION"/>
    <property type="match status" value="8"/>
</dbReference>
<dbReference type="Gene3D" id="1.10.150.900">
    <property type="match status" value="1"/>
</dbReference>
<evidence type="ECO:0000256" key="11">
    <source>
        <dbReference type="PROSITE-ProRule" id="PRU00023"/>
    </source>
</evidence>
<feature type="active site" description="Proton acceptor" evidence="9">
    <location>
        <position position="562"/>
    </location>
</feature>
<dbReference type="InterPro" id="IPR052083">
    <property type="entry name" value="Aminoacylase-1_M20A"/>
</dbReference>
<evidence type="ECO:0000256" key="1">
    <source>
        <dbReference type="ARBA" id="ARBA00004496"/>
    </source>
</evidence>
<dbReference type="SUPFAM" id="SSF55031">
    <property type="entry name" value="Bacterial exopeptidase dimerisation domain"/>
    <property type="match status" value="1"/>
</dbReference>
<feature type="binding site" evidence="10">
    <location>
        <position position="589"/>
    </location>
    <ligand>
        <name>Zn(2+)</name>
        <dbReference type="ChEBI" id="CHEBI:29105"/>
        <label>1</label>
    </ligand>
</feature>
<feature type="active site" evidence="9">
    <location>
        <position position="498"/>
    </location>
</feature>
<dbReference type="Gene3D" id="3.40.630.10">
    <property type="entry name" value="Zn peptidases"/>
    <property type="match status" value="1"/>
</dbReference>
<dbReference type="Proteomes" id="UP001431783">
    <property type="component" value="Unassembled WGS sequence"/>
</dbReference>
<evidence type="ECO:0000256" key="4">
    <source>
        <dbReference type="ARBA" id="ARBA00022490"/>
    </source>
</evidence>
<evidence type="ECO:0000256" key="7">
    <source>
        <dbReference type="ARBA" id="ARBA00022833"/>
    </source>
</evidence>
<keyword evidence="7 10" id="KW-0862">Zinc</keyword>
<feature type="binding site" evidence="10">
    <location>
        <position position="496"/>
    </location>
    <ligand>
        <name>Zn(2+)</name>
        <dbReference type="ChEBI" id="CHEBI:29105"/>
        <label>1</label>
    </ligand>
</feature>
<dbReference type="Gene3D" id="1.25.40.20">
    <property type="entry name" value="Ankyrin repeat-containing domain"/>
    <property type="match status" value="4"/>
</dbReference>
<dbReference type="Pfam" id="PF01546">
    <property type="entry name" value="Peptidase_M20"/>
    <property type="match status" value="1"/>
</dbReference>
<evidence type="ECO:0000256" key="5">
    <source>
        <dbReference type="ARBA" id="ARBA00022723"/>
    </source>
</evidence>
<comment type="cofactor">
    <cofactor evidence="10">
        <name>Zn(2+)</name>
        <dbReference type="ChEBI" id="CHEBI:29105"/>
    </cofactor>
    <text evidence="10">Binds 2 Zn(2+) ions per subunit.</text>
</comment>
<dbReference type="PROSITE" id="PS00758">
    <property type="entry name" value="ARGE_DAPE_CPG2_1"/>
    <property type="match status" value="1"/>
</dbReference>
<dbReference type="Pfam" id="PF07687">
    <property type="entry name" value="M20_dimer"/>
    <property type="match status" value="1"/>
</dbReference>
<organism evidence="13 14">
    <name type="scientific">Henosepilachna vigintioctopunctata</name>
    <dbReference type="NCBI Taxonomy" id="420089"/>
    <lineage>
        <taxon>Eukaryota</taxon>
        <taxon>Metazoa</taxon>
        <taxon>Ecdysozoa</taxon>
        <taxon>Arthropoda</taxon>
        <taxon>Hexapoda</taxon>
        <taxon>Insecta</taxon>
        <taxon>Pterygota</taxon>
        <taxon>Neoptera</taxon>
        <taxon>Endopterygota</taxon>
        <taxon>Coleoptera</taxon>
        <taxon>Polyphaga</taxon>
        <taxon>Cucujiformia</taxon>
        <taxon>Coccinelloidea</taxon>
        <taxon>Coccinellidae</taxon>
        <taxon>Epilachninae</taxon>
        <taxon>Epilachnini</taxon>
        <taxon>Henosepilachna</taxon>
    </lineage>
</organism>
<proteinExistence type="inferred from homology"/>
<dbReference type="PRINTS" id="PR01415">
    <property type="entry name" value="ANKYRIN"/>
</dbReference>
<dbReference type="Pfam" id="PF13637">
    <property type="entry name" value="Ank_4"/>
    <property type="match status" value="1"/>
</dbReference>
<evidence type="ECO:0000256" key="6">
    <source>
        <dbReference type="ARBA" id="ARBA00022801"/>
    </source>
</evidence>
<evidence type="ECO:0000256" key="3">
    <source>
        <dbReference type="ARBA" id="ARBA00011913"/>
    </source>
</evidence>
<feature type="binding site" evidence="10">
    <location>
        <position position="528"/>
    </location>
    <ligand>
        <name>Zn(2+)</name>
        <dbReference type="ChEBI" id="CHEBI:29105"/>
        <label>1</label>
    </ligand>
</feature>
<dbReference type="FunFam" id="3.40.630.10:FF:000019">
    <property type="entry name" value="Aminoacylase 1"/>
    <property type="match status" value="1"/>
</dbReference>
<keyword evidence="5 10" id="KW-0479">Metal-binding</keyword>
<dbReference type="InterPro" id="IPR002110">
    <property type="entry name" value="Ankyrin_rpt"/>
</dbReference>
<dbReference type="SMART" id="SM00248">
    <property type="entry name" value="ANK"/>
    <property type="match status" value="11"/>
</dbReference>
<feature type="binding site" evidence="10">
    <location>
        <position position="786"/>
    </location>
    <ligand>
        <name>Zn(2+)</name>
        <dbReference type="ChEBI" id="CHEBI:29105"/>
        <label>2</label>
    </ligand>
</feature>
<feature type="domain" description="Peptidase M20 dimerisation" evidence="12">
    <location>
        <begin position="602"/>
        <end position="712"/>
    </location>
</feature>
<evidence type="ECO:0000256" key="2">
    <source>
        <dbReference type="ARBA" id="ARBA00006247"/>
    </source>
</evidence>
<evidence type="ECO:0000313" key="13">
    <source>
        <dbReference type="EMBL" id="KAK9874877.1"/>
    </source>
</evidence>
<protein>
    <recommendedName>
        <fullName evidence="3">N-acyl-aliphatic-L-amino acid amidohydrolase</fullName>
        <ecNumber evidence="3">3.5.1.14</ecNumber>
    </recommendedName>
    <alternativeName>
        <fullName evidence="8">N-acyl-L-amino-acid amidohydrolase</fullName>
    </alternativeName>
</protein>
<feature type="binding site" evidence="10">
    <location>
        <position position="528"/>
    </location>
    <ligand>
        <name>Zn(2+)</name>
        <dbReference type="ChEBI" id="CHEBI:29105"/>
        <label>2</label>
    </ligand>
</feature>
<evidence type="ECO:0000259" key="12">
    <source>
        <dbReference type="Pfam" id="PF07687"/>
    </source>
</evidence>